<accession>A0A7H9EKX3</accession>
<sequence>MTDQANRHIKQAKGHSYQVERSYILVPILPNKFHYAELQLQSDLVFPEVNFDDSISSEFYSGCSWFVGSYVLGTAGYVNNDDLDEHISGGNLAGYLDVDERFKDQLLFQVSYKDATTYRADHAKYQWFDLSLDFSFDEMWYYLHSSFG</sequence>
<evidence type="ECO:0000313" key="1">
    <source>
        <dbReference type="EMBL" id="QLL77927.1"/>
    </source>
</evidence>
<reference evidence="1 2" key="1">
    <citation type="submission" date="2020-01" db="EMBL/GenBank/DDBJ databases">
        <title>Complete and circular genome sequences of six lactobacillus isolates from horses.</title>
        <authorList>
            <person name="Hassan H.M."/>
        </authorList>
    </citation>
    <scope>NUCLEOTIDE SEQUENCE [LARGE SCALE GENOMIC DNA]</scope>
    <source>
        <strain evidence="1 2">1A</strain>
    </source>
</reference>
<organism evidence="1 2">
    <name type="scientific">Ligilactobacillus saerimneri</name>
    <dbReference type="NCBI Taxonomy" id="228229"/>
    <lineage>
        <taxon>Bacteria</taxon>
        <taxon>Bacillati</taxon>
        <taxon>Bacillota</taxon>
        <taxon>Bacilli</taxon>
        <taxon>Lactobacillales</taxon>
        <taxon>Lactobacillaceae</taxon>
        <taxon>Ligilactobacillus</taxon>
    </lineage>
</organism>
<name>A0A7H9EKX3_9LACO</name>
<dbReference type="KEGG" id="lsw:GTO87_04475"/>
<evidence type="ECO:0000313" key="2">
    <source>
        <dbReference type="Proteomes" id="UP000510886"/>
    </source>
</evidence>
<dbReference type="AlphaFoldDB" id="A0A7H9EKX3"/>
<dbReference type="RefSeq" id="WP_180849645.1">
    <property type="nucleotide sequence ID" value="NZ_CP047418.1"/>
</dbReference>
<proteinExistence type="predicted"/>
<dbReference type="Proteomes" id="UP000510886">
    <property type="component" value="Chromosome"/>
</dbReference>
<protein>
    <submittedName>
        <fullName evidence="1">Uncharacterized protein</fullName>
    </submittedName>
</protein>
<gene>
    <name evidence="1" type="ORF">GTO87_04475</name>
</gene>
<dbReference type="EMBL" id="CP047418">
    <property type="protein sequence ID" value="QLL77927.1"/>
    <property type="molecule type" value="Genomic_DNA"/>
</dbReference>